<dbReference type="EMBL" id="FOLQ01000012">
    <property type="protein sequence ID" value="SFE30536.1"/>
    <property type="molecule type" value="Genomic_DNA"/>
</dbReference>
<reference evidence="2 3" key="1">
    <citation type="submission" date="2016-10" db="EMBL/GenBank/DDBJ databases">
        <authorList>
            <person name="de Groot N.N."/>
        </authorList>
    </citation>
    <scope>NUCLEOTIDE SEQUENCE [LARGE SCALE GENOMIC DNA]</scope>
    <source>
        <strain evidence="2 3">DSM 26130</strain>
    </source>
</reference>
<dbReference type="STRING" id="662367.SAMN05216167_112107"/>
<dbReference type="Pfam" id="PF13595">
    <property type="entry name" value="DUF4138"/>
    <property type="match status" value="1"/>
</dbReference>
<dbReference type="AlphaFoldDB" id="A0A1I1ZFK2"/>
<evidence type="ECO:0000313" key="2">
    <source>
        <dbReference type="EMBL" id="SFE30536.1"/>
    </source>
</evidence>
<evidence type="ECO:0000256" key="1">
    <source>
        <dbReference type="SAM" id="SignalP"/>
    </source>
</evidence>
<dbReference type="RefSeq" id="WP_093831109.1">
    <property type="nucleotide sequence ID" value="NZ_FOLQ01000012.1"/>
</dbReference>
<feature type="signal peptide" evidence="1">
    <location>
        <begin position="1"/>
        <end position="20"/>
    </location>
</feature>
<keyword evidence="1" id="KW-0732">Signal</keyword>
<dbReference type="InterPro" id="IPR022298">
    <property type="entry name" value="Conjug_transposon_TraN"/>
</dbReference>
<protein>
    <submittedName>
        <fullName evidence="2">Bacteroides conjugative transposon TraN protein</fullName>
    </submittedName>
</protein>
<gene>
    <name evidence="2" type="ORF">SAMN05216167_112107</name>
</gene>
<feature type="chain" id="PRO_5011629644" evidence="1">
    <location>
        <begin position="21"/>
        <end position="354"/>
    </location>
</feature>
<sequence>MKHVVYISVLALSVHHLASAQVADSLKSATRNTATSQTMRLDSIRKRVGAGNAVAPSAVTPGVAISVPERLGLSTQGEVPVFSYGSLPIQDHNVVRSYYLDLAFNKTTCIIFKSPIRSVDLGSKDIIADKANAVDNVLRVKASSIGFNETNFSVMTADGQFYSFVVNYNEYPTMLALDLSVNEEGLVQQKARSVNQKGTLVSFAGVNTSQQEIVQNCSSIMEHNRRVKHIGINKYDIQASLRGLYYKDNVLYYKIGVKNKSNIRYDLDFIRFFIVDKTLAKETSHQELEVIPLYVYNQPLAIIPGQKSVEKIYVFQKFTIPDDKVVQVIMGEKNGGRTVTFTMANQDILDADIL</sequence>
<proteinExistence type="predicted"/>
<accession>A0A1I1ZFK2</accession>
<dbReference type="OrthoDB" id="1038500at2"/>
<keyword evidence="3" id="KW-1185">Reference proteome</keyword>
<evidence type="ECO:0000313" key="3">
    <source>
        <dbReference type="Proteomes" id="UP000198598"/>
    </source>
</evidence>
<dbReference type="Proteomes" id="UP000198598">
    <property type="component" value="Unassembled WGS sequence"/>
</dbReference>
<dbReference type="NCBIfam" id="TIGR03780">
    <property type="entry name" value="Bac_Flav_CT_N"/>
    <property type="match status" value="1"/>
</dbReference>
<name>A0A1I1ZFK2_9BACT</name>
<organism evidence="2 3">
    <name type="scientific">Spirosoma endophyticum</name>
    <dbReference type="NCBI Taxonomy" id="662367"/>
    <lineage>
        <taxon>Bacteria</taxon>
        <taxon>Pseudomonadati</taxon>
        <taxon>Bacteroidota</taxon>
        <taxon>Cytophagia</taxon>
        <taxon>Cytophagales</taxon>
        <taxon>Cytophagaceae</taxon>
        <taxon>Spirosoma</taxon>
    </lineage>
</organism>